<evidence type="ECO:0000256" key="1">
    <source>
        <dbReference type="ARBA" id="ARBA00004141"/>
    </source>
</evidence>
<evidence type="ECO:0000256" key="6">
    <source>
        <dbReference type="RuleBase" id="RU004379"/>
    </source>
</evidence>
<name>A0A2M4ADP5_9DIPT</name>
<dbReference type="PANTHER" id="PTHR23291:SF32">
    <property type="entry name" value="BAX INHIBITOR 1"/>
    <property type="match status" value="1"/>
</dbReference>
<dbReference type="GO" id="GO:0034620">
    <property type="term" value="P:cellular response to unfolded protein"/>
    <property type="evidence" value="ECO:0007669"/>
    <property type="project" value="TreeGrafter"/>
</dbReference>
<evidence type="ECO:0000256" key="4">
    <source>
        <dbReference type="ARBA" id="ARBA00022989"/>
    </source>
</evidence>
<accession>A0A2M4ADP5</accession>
<feature type="transmembrane region" description="Helical" evidence="6">
    <location>
        <begin position="173"/>
        <end position="190"/>
    </location>
</feature>
<dbReference type="GO" id="GO:2001234">
    <property type="term" value="P:negative regulation of apoptotic signaling pathway"/>
    <property type="evidence" value="ECO:0007669"/>
    <property type="project" value="TreeGrafter"/>
</dbReference>
<dbReference type="AlphaFoldDB" id="A0A2M4ADP5"/>
<reference evidence="7" key="1">
    <citation type="submission" date="2018-01" db="EMBL/GenBank/DDBJ databases">
        <title>An insight into the sialome of Amazonian anophelines.</title>
        <authorList>
            <person name="Ribeiro J.M."/>
            <person name="Scarpassa V."/>
            <person name="Calvo E."/>
        </authorList>
    </citation>
    <scope>NUCLEOTIDE SEQUENCE</scope>
    <source>
        <tissue evidence="7">Salivary glands</tissue>
    </source>
</reference>
<feature type="transmembrane region" description="Helical" evidence="6">
    <location>
        <begin position="86"/>
        <end position="107"/>
    </location>
</feature>
<dbReference type="InterPro" id="IPR006214">
    <property type="entry name" value="Bax_inhibitor_1-related"/>
</dbReference>
<sequence length="274" mass="30567">MATSFANFSFERLTQQMGAKLDPRLREHLSKVYGCLAATCGMATVGSYIHLSGLWQAGLLSGLISLGLVLGLLFTPDNGKNLTQRFGMLMGIGMFTGHSLGLLLQYVMYLNPAIVVTALVGTVTIFSCLTAAAFFAKRGSYLYLGGLLMSALSMMALMNLGNLFFRSYFVHDINLYLGLLVMSGFILFDTQMIMEKHHMGSNDFIGHSLDLFYDVINVFRRLLMILAQKEENNERRKRKNYLGAISYTKRILSHYFPFYFMPNCTTRSAGGALI</sequence>
<comment type="similarity">
    <text evidence="2 6">Belongs to the BI1 family.</text>
</comment>
<keyword evidence="5 6" id="KW-0472">Membrane</keyword>
<dbReference type="Pfam" id="PF01027">
    <property type="entry name" value="Bax1-I"/>
    <property type="match status" value="1"/>
</dbReference>
<proteinExistence type="inferred from homology"/>
<dbReference type="GO" id="GO:0033119">
    <property type="term" value="P:negative regulation of RNA splicing"/>
    <property type="evidence" value="ECO:0007669"/>
    <property type="project" value="TreeGrafter"/>
</dbReference>
<evidence type="ECO:0000256" key="5">
    <source>
        <dbReference type="ARBA" id="ARBA00023136"/>
    </source>
</evidence>
<dbReference type="GO" id="GO:0019899">
    <property type="term" value="F:enzyme binding"/>
    <property type="evidence" value="ECO:0007669"/>
    <property type="project" value="TreeGrafter"/>
</dbReference>
<dbReference type="GO" id="GO:0031966">
    <property type="term" value="C:mitochondrial membrane"/>
    <property type="evidence" value="ECO:0007669"/>
    <property type="project" value="TreeGrafter"/>
</dbReference>
<evidence type="ECO:0000313" key="7">
    <source>
        <dbReference type="EMBL" id="MBW38899.1"/>
    </source>
</evidence>
<dbReference type="PANTHER" id="PTHR23291">
    <property type="entry name" value="BAX INHIBITOR-RELATED"/>
    <property type="match status" value="1"/>
</dbReference>
<evidence type="ECO:0000256" key="2">
    <source>
        <dbReference type="ARBA" id="ARBA00010350"/>
    </source>
</evidence>
<evidence type="ECO:0000256" key="3">
    <source>
        <dbReference type="ARBA" id="ARBA00022692"/>
    </source>
</evidence>
<feature type="transmembrane region" description="Helical" evidence="6">
    <location>
        <begin position="55"/>
        <end position="74"/>
    </location>
</feature>
<keyword evidence="4 6" id="KW-1133">Transmembrane helix</keyword>
<feature type="transmembrane region" description="Helical" evidence="6">
    <location>
        <begin position="113"/>
        <end position="134"/>
    </location>
</feature>
<organism evidence="7">
    <name type="scientific">Anopheles triannulatus</name>
    <dbReference type="NCBI Taxonomy" id="58253"/>
    <lineage>
        <taxon>Eukaryota</taxon>
        <taxon>Metazoa</taxon>
        <taxon>Ecdysozoa</taxon>
        <taxon>Arthropoda</taxon>
        <taxon>Hexapoda</taxon>
        <taxon>Insecta</taxon>
        <taxon>Pterygota</taxon>
        <taxon>Neoptera</taxon>
        <taxon>Endopterygota</taxon>
        <taxon>Diptera</taxon>
        <taxon>Nematocera</taxon>
        <taxon>Culicoidea</taxon>
        <taxon>Culicidae</taxon>
        <taxon>Anophelinae</taxon>
        <taxon>Anopheles</taxon>
    </lineage>
</organism>
<feature type="transmembrane region" description="Helical" evidence="6">
    <location>
        <begin position="141"/>
        <end position="161"/>
    </location>
</feature>
<comment type="subcellular location">
    <subcellularLocation>
        <location evidence="1">Membrane</location>
        <topology evidence="1">Multi-pass membrane protein</topology>
    </subcellularLocation>
</comment>
<dbReference type="EMBL" id="GGFK01005578">
    <property type="protein sequence ID" value="MBW38899.1"/>
    <property type="molecule type" value="Transcribed_RNA"/>
</dbReference>
<dbReference type="CDD" id="cd10430">
    <property type="entry name" value="BI-1"/>
    <property type="match status" value="1"/>
</dbReference>
<protein>
    <submittedName>
        <fullName evidence="7">Putative bax-mediated apoptosis inhibitor tegt/bi-1</fullName>
    </submittedName>
</protein>
<keyword evidence="3 6" id="KW-0812">Transmembrane</keyword>